<protein>
    <submittedName>
        <fullName evidence="8">WSC domain-containing protein</fullName>
    </submittedName>
</protein>
<sequence length="239" mass="25091">MSSDALTVESCISFCASSDYIYAGVEFGHCDSTIQIPSQPAALSDCNFGCSGNSTESCGSSGRLNLYYSGQPSPTLVPSVGNDDWIYQGCYTDTISQRTLRVPVNIPVGVNAASCTAACQSLGGYTIAGMEVGHECWCDNVINPPTQRVSDSDCRMVCSADHTEYCGNQDRIAVYRSSGSGGQGPQTCISTDVANFTLVAAFKNPPTSGPATVPLKMVLVELVPNIVWSILSVSISGCC</sequence>
<dbReference type="AlphaFoldDB" id="A0A9P5Y710"/>
<dbReference type="InterPro" id="IPR051836">
    <property type="entry name" value="Kremen_rcpt"/>
</dbReference>
<dbReference type="OrthoDB" id="5985073at2759"/>
<organism evidence="8 9">
    <name type="scientific">Collybia nuda</name>
    <dbReference type="NCBI Taxonomy" id="64659"/>
    <lineage>
        <taxon>Eukaryota</taxon>
        <taxon>Fungi</taxon>
        <taxon>Dikarya</taxon>
        <taxon>Basidiomycota</taxon>
        <taxon>Agaricomycotina</taxon>
        <taxon>Agaricomycetes</taxon>
        <taxon>Agaricomycetidae</taxon>
        <taxon>Agaricales</taxon>
        <taxon>Tricholomatineae</taxon>
        <taxon>Clitocybaceae</taxon>
        <taxon>Collybia</taxon>
    </lineage>
</organism>
<dbReference type="PANTHER" id="PTHR24269:SF16">
    <property type="entry name" value="PROTEIN SLG1"/>
    <property type="match status" value="1"/>
</dbReference>
<name>A0A9P5Y710_9AGAR</name>
<keyword evidence="6" id="KW-0325">Glycoprotein</keyword>
<accession>A0A9P5Y710</accession>
<dbReference type="Pfam" id="PF01822">
    <property type="entry name" value="WSC"/>
    <property type="match status" value="2"/>
</dbReference>
<evidence type="ECO:0000256" key="2">
    <source>
        <dbReference type="ARBA" id="ARBA00022692"/>
    </source>
</evidence>
<feature type="domain" description="WSC" evidence="7">
    <location>
        <begin position="84"/>
        <end position="178"/>
    </location>
</feature>
<keyword evidence="5" id="KW-0472">Membrane</keyword>
<comment type="caution">
    <text evidence="8">The sequence shown here is derived from an EMBL/GenBank/DDBJ whole genome shotgun (WGS) entry which is preliminary data.</text>
</comment>
<dbReference type="Proteomes" id="UP000807353">
    <property type="component" value="Unassembled WGS sequence"/>
</dbReference>
<comment type="subcellular location">
    <subcellularLocation>
        <location evidence="1">Membrane</location>
        <topology evidence="1">Single-pass membrane protein</topology>
    </subcellularLocation>
</comment>
<evidence type="ECO:0000313" key="8">
    <source>
        <dbReference type="EMBL" id="KAF9464508.1"/>
    </source>
</evidence>
<keyword evidence="9" id="KW-1185">Reference proteome</keyword>
<evidence type="ECO:0000256" key="1">
    <source>
        <dbReference type="ARBA" id="ARBA00004167"/>
    </source>
</evidence>
<dbReference type="EMBL" id="MU150253">
    <property type="protein sequence ID" value="KAF9464508.1"/>
    <property type="molecule type" value="Genomic_DNA"/>
</dbReference>
<feature type="domain" description="WSC" evidence="7">
    <location>
        <begin position="1"/>
        <end position="70"/>
    </location>
</feature>
<keyword evidence="2" id="KW-0812">Transmembrane</keyword>
<evidence type="ECO:0000259" key="7">
    <source>
        <dbReference type="PROSITE" id="PS51212"/>
    </source>
</evidence>
<evidence type="ECO:0000256" key="3">
    <source>
        <dbReference type="ARBA" id="ARBA00022729"/>
    </source>
</evidence>
<keyword evidence="3" id="KW-0732">Signal</keyword>
<proteinExistence type="predicted"/>
<dbReference type="PANTHER" id="PTHR24269">
    <property type="entry name" value="KREMEN PROTEIN"/>
    <property type="match status" value="1"/>
</dbReference>
<evidence type="ECO:0000256" key="5">
    <source>
        <dbReference type="ARBA" id="ARBA00023136"/>
    </source>
</evidence>
<gene>
    <name evidence="8" type="ORF">BDZ94DRAFT_1161725</name>
</gene>
<dbReference type="PROSITE" id="PS51212">
    <property type="entry name" value="WSC"/>
    <property type="match status" value="2"/>
</dbReference>
<evidence type="ECO:0000256" key="6">
    <source>
        <dbReference type="ARBA" id="ARBA00023180"/>
    </source>
</evidence>
<dbReference type="InterPro" id="IPR002889">
    <property type="entry name" value="WSC_carb-bd"/>
</dbReference>
<dbReference type="GO" id="GO:0005886">
    <property type="term" value="C:plasma membrane"/>
    <property type="evidence" value="ECO:0007669"/>
    <property type="project" value="TreeGrafter"/>
</dbReference>
<dbReference type="SMART" id="SM00321">
    <property type="entry name" value="WSC"/>
    <property type="match status" value="1"/>
</dbReference>
<evidence type="ECO:0000313" key="9">
    <source>
        <dbReference type="Proteomes" id="UP000807353"/>
    </source>
</evidence>
<keyword evidence="4" id="KW-1133">Transmembrane helix</keyword>
<reference evidence="8" key="1">
    <citation type="submission" date="2020-11" db="EMBL/GenBank/DDBJ databases">
        <authorList>
            <consortium name="DOE Joint Genome Institute"/>
            <person name="Ahrendt S."/>
            <person name="Riley R."/>
            <person name="Andreopoulos W."/>
            <person name="Labutti K."/>
            <person name="Pangilinan J."/>
            <person name="Ruiz-Duenas F.J."/>
            <person name="Barrasa J.M."/>
            <person name="Sanchez-Garcia M."/>
            <person name="Camarero S."/>
            <person name="Miyauchi S."/>
            <person name="Serrano A."/>
            <person name="Linde D."/>
            <person name="Babiker R."/>
            <person name="Drula E."/>
            <person name="Ayuso-Fernandez I."/>
            <person name="Pacheco R."/>
            <person name="Padilla G."/>
            <person name="Ferreira P."/>
            <person name="Barriuso J."/>
            <person name="Kellner H."/>
            <person name="Castanera R."/>
            <person name="Alfaro M."/>
            <person name="Ramirez L."/>
            <person name="Pisabarro A.G."/>
            <person name="Kuo A."/>
            <person name="Tritt A."/>
            <person name="Lipzen A."/>
            <person name="He G."/>
            <person name="Yan M."/>
            <person name="Ng V."/>
            <person name="Cullen D."/>
            <person name="Martin F."/>
            <person name="Rosso M.-N."/>
            <person name="Henrissat B."/>
            <person name="Hibbett D."/>
            <person name="Martinez A.T."/>
            <person name="Grigoriev I.V."/>
        </authorList>
    </citation>
    <scope>NUCLEOTIDE SEQUENCE</scope>
    <source>
        <strain evidence="8">CBS 247.69</strain>
    </source>
</reference>
<evidence type="ECO:0000256" key="4">
    <source>
        <dbReference type="ARBA" id="ARBA00022989"/>
    </source>
</evidence>